<dbReference type="EMBL" id="CT868429">
    <property type="protein sequence ID" value="CAK82100.1"/>
    <property type="molecule type" value="Genomic_DNA"/>
</dbReference>
<keyword evidence="2" id="KW-1185">Reference proteome</keyword>
<evidence type="ECO:0008006" key="3">
    <source>
        <dbReference type="Google" id="ProtNLM"/>
    </source>
</evidence>
<gene>
    <name evidence="1" type="ORF">GSPATT00002229001</name>
</gene>
<accession>A0DGD3</accession>
<protein>
    <recommendedName>
        <fullName evidence="3">Transmembrane protein</fullName>
    </recommendedName>
</protein>
<dbReference type="Proteomes" id="UP000000600">
    <property type="component" value="Unassembled WGS sequence"/>
</dbReference>
<sequence length="139" mass="16454">MLENSGVNKSRKILKNVVYVRITDLGVSRYIAMIMLKIKNGEVQIESYIFALITLQTFITYVQNNKLNLQRSQDKSDSRYISIQIKKIRSQSNRTLCFLEETQWRVLIYQYDAQFNGCDLNNFTYTSEPIKQQLNYINY</sequence>
<dbReference type="InParanoid" id="A0DGD3"/>
<proteinExistence type="predicted"/>
<dbReference type="GeneID" id="5035282"/>
<dbReference type="HOGENOM" id="CLU_1848970_0_0_1"/>
<reference evidence="1 2" key="1">
    <citation type="journal article" date="2006" name="Nature">
        <title>Global trends of whole-genome duplications revealed by the ciliate Paramecium tetraurelia.</title>
        <authorList>
            <consortium name="Genoscope"/>
            <person name="Aury J.-M."/>
            <person name="Jaillon O."/>
            <person name="Duret L."/>
            <person name="Noel B."/>
            <person name="Jubin C."/>
            <person name="Porcel B.M."/>
            <person name="Segurens B."/>
            <person name="Daubin V."/>
            <person name="Anthouard V."/>
            <person name="Aiach N."/>
            <person name="Arnaiz O."/>
            <person name="Billaut A."/>
            <person name="Beisson J."/>
            <person name="Blanc I."/>
            <person name="Bouhouche K."/>
            <person name="Camara F."/>
            <person name="Duharcourt S."/>
            <person name="Guigo R."/>
            <person name="Gogendeau D."/>
            <person name="Katinka M."/>
            <person name="Keller A.-M."/>
            <person name="Kissmehl R."/>
            <person name="Klotz C."/>
            <person name="Koll F."/>
            <person name="Le Moue A."/>
            <person name="Lepere C."/>
            <person name="Malinsky S."/>
            <person name="Nowacki M."/>
            <person name="Nowak J.K."/>
            <person name="Plattner H."/>
            <person name="Poulain J."/>
            <person name="Ruiz F."/>
            <person name="Serrano V."/>
            <person name="Zagulski M."/>
            <person name="Dessen P."/>
            <person name="Betermier M."/>
            <person name="Weissenbach J."/>
            <person name="Scarpelli C."/>
            <person name="Schachter V."/>
            <person name="Sperling L."/>
            <person name="Meyer E."/>
            <person name="Cohen J."/>
            <person name="Wincker P."/>
        </authorList>
    </citation>
    <scope>NUCLEOTIDE SEQUENCE [LARGE SCALE GENOMIC DNA]</scope>
    <source>
        <strain evidence="1 2">Stock d4-2</strain>
    </source>
</reference>
<organism evidence="1 2">
    <name type="scientific">Paramecium tetraurelia</name>
    <dbReference type="NCBI Taxonomy" id="5888"/>
    <lineage>
        <taxon>Eukaryota</taxon>
        <taxon>Sar</taxon>
        <taxon>Alveolata</taxon>
        <taxon>Ciliophora</taxon>
        <taxon>Intramacronucleata</taxon>
        <taxon>Oligohymenophorea</taxon>
        <taxon>Peniculida</taxon>
        <taxon>Parameciidae</taxon>
        <taxon>Paramecium</taxon>
    </lineage>
</organism>
<evidence type="ECO:0000313" key="1">
    <source>
        <dbReference type="EMBL" id="CAK82100.1"/>
    </source>
</evidence>
<dbReference type="RefSeq" id="XP_001449497.1">
    <property type="nucleotide sequence ID" value="XM_001449460.1"/>
</dbReference>
<dbReference type="AlphaFoldDB" id="A0DGD3"/>
<name>A0DGD3_PARTE</name>
<dbReference type="KEGG" id="ptm:GSPATT00002229001"/>
<evidence type="ECO:0000313" key="2">
    <source>
        <dbReference type="Proteomes" id="UP000000600"/>
    </source>
</evidence>